<dbReference type="RefSeq" id="WP_289469068.1">
    <property type="nucleotide sequence ID" value="NZ_JAUCMM010000001.1"/>
</dbReference>
<name>A0ABT7TCN5_9MICO</name>
<feature type="region of interest" description="Disordered" evidence="1">
    <location>
        <begin position="190"/>
        <end position="214"/>
    </location>
</feature>
<accession>A0ABT7TCN5</accession>
<dbReference type="EMBL" id="JAUCMM010000001">
    <property type="protein sequence ID" value="MDM7887335.1"/>
    <property type="molecule type" value="Genomic_DNA"/>
</dbReference>
<gene>
    <name evidence="2" type="ORF">QUG98_02610</name>
</gene>
<evidence type="ECO:0000313" key="2">
    <source>
        <dbReference type="EMBL" id="MDM7887335.1"/>
    </source>
</evidence>
<evidence type="ECO:0000313" key="3">
    <source>
        <dbReference type="Proteomes" id="UP001235720"/>
    </source>
</evidence>
<comment type="caution">
    <text evidence="2">The sequence shown here is derived from an EMBL/GenBank/DDBJ whole genome shotgun (WGS) entry which is preliminary data.</text>
</comment>
<keyword evidence="3" id="KW-1185">Reference proteome</keyword>
<sequence length="297" mass="30883">MGDVIRADAALLAEVQAGDGATLHTASGAVVSWAALHLLAAHGFRWSPEDPSTVEPGPTGLRLHVDLTIEHAAHAGLVLAVTPARFMERSFGTDLACSLAEGSSALAPARLTAMAERRSPRDATFVVTGTGSRALGGVLIVQRGPRSVFETLRCMIALPEASDDLRVVRDGLEAGLRSVMLGRHPRSARFSTSRGRVDGVVDTGTSGPPTPLGVFSGARETRARGLAGAAETLRGHAVGPGPSPGFVFWFGGTERERWSGAAALASGLRDLQADAVHPEDLREAGGLRHDGTRTGGR</sequence>
<proteinExistence type="predicted"/>
<organism evidence="2 3">
    <name type="scientific">Curtobacterium subtropicum</name>
    <dbReference type="NCBI Taxonomy" id="3055138"/>
    <lineage>
        <taxon>Bacteria</taxon>
        <taxon>Bacillati</taxon>
        <taxon>Actinomycetota</taxon>
        <taxon>Actinomycetes</taxon>
        <taxon>Micrococcales</taxon>
        <taxon>Microbacteriaceae</taxon>
        <taxon>Curtobacterium</taxon>
    </lineage>
</organism>
<protein>
    <submittedName>
        <fullName evidence="2">DUF6177 family protein</fullName>
    </submittedName>
</protein>
<reference evidence="2 3" key="1">
    <citation type="submission" date="2023-06" db="EMBL/GenBank/DDBJ databases">
        <authorList>
            <person name="Feng G."/>
            <person name="Li J."/>
            <person name="Zhu H."/>
        </authorList>
    </citation>
    <scope>NUCLEOTIDE SEQUENCE [LARGE SCALE GENOMIC DNA]</scope>
    <source>
        <strain evidence="2 3">RHCJP20</strain>
    </source>
</reference>
<dbReference type="InterPro" id="IPR046175">
    <property type="entry name" value="DUF6177"/>
</dbReference>
<evidence type="ECO:0000256" key="1">
    <source>
        <dbReference type="SAM" id="MobiDB-lite"/>
    </source>
</evidence>
<dbReference type="Proteomes" id="UP001235720">
    <property type="component" value="Unassembled WGS sequence"/>
</dbReference>
<dbReference type="Pfam" id="PF19674">
    <property type="entry name" value="DUF6177"/>
    <property type="match status" value="1"/>
</dbReference>